<gene>
    <name evidence="1" type="ORF">SAMN04487942_2638</name>
</gene>
<proteinExistence type="predicted"/>
<dbReference type="OrthoDB" id="1202013at2"/>
<name>A0A1H8PCM2_9FLAO</name>
<evidence type="ECO:0008006" key="3">
    <source>
        <dbReference type="Google" id="ProtNLM"/>
    </source>
</evidence>
<dbReference type="STRING" id="604089.SAMN04487942_2638"/>
<dbReference type="Proteomes" id="UP000198657">
    <property type="component" value="Unassembled WGS sequence"/>
</dbReference>
<evidence type="ECO:0000313" key="1">
    <source>
        <dbReference type="EMBL" id="SEO39692.1"/>
    </source>
</evidence>
<evidence type="ECO:0000313" key="2">
    <source>
        <dbReference type="Proteomes" id="UP000198657"/>
    </source>
</evidence>
<reference evidence="2" key="1">
    <citation type="submission" date="2016-10" db="EMBL/GenBank/DDBJ databases">
        <authorList>
            <person name="Varghese N."/>
            <person name="Submissions S."/>
        </authorList>
    </citation>
    <scope>NUCLEOTIDE SEQUENCE [LARGE SCALE GENOMIC DNA]</scope>
    <source>
        <strain evidence="2">CGMCC 1.8704</strain>
    </source>
</reference>
<organism evidence="1 2">
    <name type="scientific">Flavobacterium sinopsychrotolerans</name>
    <dbReference type="NCBI Taxonomy" id="604089"/>
    <lineage>
        <taxon>Bacteria</taxon>
        <taxon>Pseudomonadati</taxon>
        <taxon>Bacteroidota</taxon>
        <taxon>Flavobacteriia</taxon>
        <taxon>Flavobacteriales</taxon>
        <taxon>Flavobacteriaceae</taxon>
        <taxon>Flavobacterium</taxon>
    </lineage>
</organism>
<dbReference type="RefSeq" id="WP_091172009.1">
    <property type="nucleotide sequence ID" value="NZ_CBCSFM010000006.1"/>
</dbReference>
<dbReference type="PROSITE" id="PS51257">
    <property type="entry name" value="PROKAR_LIPOPROTEIN"/>
    <property type="match status" value="1"/>
</dbReference>
<keyword evidence="2" id="KW-1185">Reference proteome</keyword>
<accession>A0A1H8PCM2</accession>
<sequence>MKKIIFLLPLLLLLSCYDAERNCKDFKTGKFKFEYEVDGIKKTTVFERNDSIEIETFEGKTDTASIRWVNDCEYVLLKLHPKNMAEEKAIGMKILTTSKNSYTFEFGMVGTDAKQRGTVTKIAN</sequence>
<dbReference type="EMBL" id="FODN01000006">
    <property type="protein sequence ID" value="SEO39692.1"/>
    <property type="molecule type" value="Genomic_DNA"/>
</dbReference>
<dbReference type="AlphaFoldDB" id="A0A1H8PCM2"/>
<protein>
    <recommendedName>
        <fullName evidence="3">DNA topoisomerase IV</fullName>
    </recommendedName>
</protein>